<name>A0A6P2BUD5_9ACTN</name>
<comment type="caution">
    <text evidence="1">The sequence shown here is derived from an EMBL/GenBank/DDBJ whole genome shotgun (WGS) entry which is preliminary data.</text>
</comment>
<sequence>MVEQLTRADRMALGKDARTLAPLESQAEFAPDRSRDPVGLLLGQAKSRVAELVPVRHGRMLVSAFTFYRGAALPMAADLATTPASGLRVQLCGDAHLANFGAFASPERRLVFDVNDFDETVPGPFEWDVKRLAASLAVAGRDNGFPLKARRKIVLAAAEGYRTAMRGFAEQPLLDVWYAHLDIEQAIGDFRAQMKAKKFKAAKGLLAKAHTADSTKAQRKLTTIADGQRRIVSQPPMIMPIEEVFASVQADAIYQEIRTVLGKYRRTLQSDRRHLLEQFSLVQVARKVVGVGSVGTRAWILLLDGGDGTEPLFLQAKEAQPSVLAEYCGRSQYTNQGERVVAGQHLMQAESDIFLGWTRATGPDKVDRDFYVRQLKDWKFSFPIELMIPSGMALYAGICGWTLARAHARSGDRVALAAYLGDSDRFDQVIADFAETYADQNERDYAAFQAAVKDGKAEATTEI</sequence>
<evidence type="ECO:0000313" key="1">
    <source>
        <dbReference type="EMBL" id="TVZ02719.1"/>
    </source>
</evidence>
<keyword evidence="2" id="KW-1185">Reference proteome</keyword>
<gene>
    <name evidence="1" type="ORF">EAS64_25785</name>
</gene>
<dbReference type="EMBL" id="RPFW01000005">
    <property type="protein sequence ID" value="TVZ02719.1"/>
    <property type="molecule type" value="Genomic_DNA"/>
</dbReference>
<dbReference type="RefSeq" id="WP_145857998.1">
    <property type="nucleotide sequence ID" value="NZ_RPFW01000005.1"/>
</dbReference>
<organism evidence="1 2">
    <name type="scientific">Trebonia kvetii</name>
    <dbReference type="NCBI Taxonomy" id="2480626"/>
    <lineage>
        <taxon>Bacteria</taxon>
        <taxon>Bacillati</taxon>
        <taxon>Actinomycetota</taxon>
        <taxon>Actinomycetes</taxon>
        <taxon>Streptosporangiales</taxon>
        <taxon>Treboniaceae</taxon>
        <taxon>Trebonia</taxon>
    </lineage>
</organism>
<accession>A0A6P2BUD5</accession>
<dbReference type="Pfam" id="PF10009">
    <property type="entry name" value="DUF2252"/>
    <property type="match status" value="1"/>
</dbReference>
<dbReference type="AlphaFoldDB" id="A0A6P2BUD5"/>
<dbReference type="Proteomes" id="UP000460272">
    <property type="component" value="Unassembled WGS sequence"/>
</dbReference>
<dbReference type="InterPro" id="IPR018721">
    <property type="entry name" value="DUF2252"/>
</dbReference>
<dbReference type="OrthoDB" id="1491115at2"/>
<proteinExistence type="predicted"/>
<dbReference type="PANTHER" id="PTHR39441">
    <property type="entry name" value="DUF2252 DOMAIN-CONTAINING PROTEIN"/>
    <property type="match status" value="1"/>
</dbReference>
<protein>
    <submittedName>
        <fullName evidence="1">DUF2252 domain-containing protein</fullName>
    </submittedName>
</protein>
<reference evidence="1 2" key="1">
    <citation type="submission" date="2018-11" db="EMBL/GenBank/DDBJ databases">
        <title>Trebonia kvetii gen.nov., sp.nov., a novel acidophilic actinobacterium, and proposal of the new actinobacterial family Treboniaceae fam. nov.</title>
        <authorList>
            <person name="Rapoport D."/>
            <person name="Sagova-Mareckova M."/>
            <person name="Sedlacek I."/>
            <person name="Provaznik J."/>
            <person name="Kralova S."/>
            <person name="Pavlinic D."/>
            <person name="Benes V."/>
            <person name="Kopecky J."/>
        </authorList>
    </citation>
    <scope>NUCLEOTIDE SEQUENCE [LARGE SCALE GENOMIC DNA]</scope>
    <source>
        <strain evidence="1 2">15Tr583</strain>
    </source>
</reference>
<evidence type="ECO:0000313" key="2">
    <source>
        <dbReference type="Proteomes" id="UP000460272"/>
    </source>
</evidence>
<dbReference type="PANTHER" id="PTHR39441:SF1">
    <property type="entry name" value="DUF2252 DOMAIN-CONTAINING PROTEIN"/>
    <property type="match status" value="1"/>
</dbReference>